<sequence length="479" mass="50912">MTSKRDQPMHDGRDDDEAEPVVGGGAGGWEPTDDSLDGGELPENTESPGETGESEAVDEWGLEPYGDPHGEVAPDDVDEVEDDVEEWGVEPEDAYFDDEEQDDEEQTSASPRSGGADDSAESEDAQSPSRARKHPLRLVLAAILVGGVAAGAFLFATGGFDDLGDVGSSVIGESSVKQNDFTRSEAGDCLTWSDDAPGDPVRVECTKPHRFEVAGVLDTSTFPTAEFAATAPYPTPERFAEIRDENCSVIVSRYLGGGLDPQGRFAPGLMFPKESEWQQGVRSLRCGIEQPAPGDVQAEFTGPVRDVDQSFTWADGSCIGIDKQSRQPTGGVVNCAEPHAFQVTGSVDLSQRFGGRASGKPWPSTKDQNEYLRGICPTQANQAFGGADKFKQTTLNIQSSTISEVSWLTGSRRVFCFVALPDRGGFATLVGDARQGTLLINGKVPNPQDEGPPGRSVGEPVPLPPGYSSSDREIPAPAG</sequence>
<keyword evidence="2" id="KW-1133">Transmembrane helix</keyword>
<evidence type="ECO:0000313" key="4">
    <source>
        <dbReference type="EMBL" id="WYY08722.1"/>
    </source>
</evidence>
<dbReference type="InterPro" id="IPR026004">
    <property type="entry name" value="Septum_form"/>
</dbReference>
<proteinExistence type="predicted"/>
<dbReference type="Proteomes" id="UP001479933">
    <property type="component" value="Chromosome"/>
</dbReference>
<accession>A0ABZ2U519</accession>
<feature type="compositionally biased region" description="Acidic residues" evidence="1">
    <location>
        <begin position="52"/>
        <end position="61"/>
    </location>
</feature>
<feature type="transmembrane region" description="Helical" evidence="2">
    <location>
        <begin position="138"/>
        <end position="160"/>
    </location>
</feature>
<feature type="domain" description="Septum formation-related" evidence="3">
    <location>
        <begin position="186"/>
        <end position="416"/>
    </location>
</feature>
<keyword evidence="2" id="KW-0812">Transmembrane</keyword>
<gene>
    <name evidence="4" type="ORF">RVF87_06595</name>
</gene>
<feature type="region of interest" description="Disordered" evidence="1">
    <location>
        <begin position="442"/>
        <end position="479"/>
    </location>
</feature>
<dbReference type="RefSeq" id="WP_066170813.1">
    <property type="nucleotide sequence ID" value="NZ_CP136137.1"/>
</dbReference>
<evidence type="ECO:0000313" key="5">
    <source>
        <dbReference type="Proteomes" id="UP001479933"/>
    </source>
</evidence>
<organism evidence="4 5">
    <name type="scientific">Gordonia hydrophobica</name>
    <dbReference type="NCBI Taxonomy" id="40516"/>
    <lineage>
        <taxon>Bacteria</taxon>
        <taxon>Bacillati</taxon>
        <taxon>Actinomycetota</taxon>
        <taxon>Actinomycetes</taxon>
        <taxon>Mycobacteriales</taxon>
        <taxon>Gordoniaceae</taxon>
        <taxon>Gordonia</taxon>
    </lineage>
</organism>
<keyword evidence="2" id="KW-0472">Membrane</keyword>
<feature type="compositionally biased region" description="Basic and acidic residues" evidence="1">
    <location>
        <begin position="1"/>
        <end position="13"/>
    </location>
</feature>
<feature type="compositionally biased region" description="Basic and acidic residues" evidence="1">
    <location>
        <begin position="470"/>
        <end position="479"/>
    </location>
</feature>
<dbReference type="Pfam" id="PF13845">
    <property type="entry name" value="Septum_form"/>
    <property type="match status" value="1"/>
</dbReference>
<evidence type="ECO:0000259" key="3">
    <source>
        <dbReference type="Pfam" id="PF13845"/>
    </source>
</evidence>
<evidence type="ECO:0000256" key="2">
    <source>
        <dbReference type="SAM" id="Phobius"/>
    </source>
</evidence>
<keyword evidence="5" id="KW-1185">Reference proteome</keyword>
<protein>
    <submittedName>
        <fullName evidence="4">Septum formation family protein</fullName>
    </submittedName>
</protein>
<feature type="compositionally biased region" description="Acidic residues" evidence="1">
    <location>
        <begin position="73"/>
        <end position="106"/>
    </location>
</feature>
<feature type="region of interest" description="Disordered" evidence="1">
    <location>
        <begin position="1"/>
        <end position="132"/>
    </location>
</feature>
<dbReference type="EMBL" id="CP136137">
    <property type="protein sequence ID" value="WYY08722.1"/>
    <property type="molecule type" value="Genomic_DNA"/>
</dbReference>
<reference evidence="4 5" key="1">
    <citation type="journal article" date="2023" name="Virus Evol.">
        <title>Computational host range prediction-The good, the bad, and the ugly.</title>
        <authorList>
            <person name="Howell A.A."/>
            <person name="Versoza C.J."/>
            <person name="Pfeifer S.P."/>
        </authorList>
    </citation>
    <scope>NUCLEOTIDE SEQUENCE [LARGE SCALE GENOMIC DNA]</scope>
    <source>
        <strain evidence="4 5">1610/1b</strain>
    </source>
</reference>
<name>A0ABZ2U519_9ACTN</name>
<evidence type="ECO:0000256" key="1">
    <source>
        <dbReference type="SAM" id="MobiDB-lite"/>
    </source>
</evidence>